<proteinExistence type="inferred from homology"/>
<dbReference type="EMBL" id="MRZV01000068">
    <property type="protein sequence ID" value="PIK60016.1"/>
    <property type="molecule type" value="Genomic_DNA"/>
</dbReference>
<dbReference type="GO" id="GO:0007018">
    <property type="term" value="P:microtubule-based movement"/>
    <property type="evidence" value="ECO:0007669"/>
    <property type="project" value="InterPro"/>
</dbReference>
<accession>A0A2G8LID5</accession>
<dbReference type="PANTHER" id="PTHR46532">
    <property type="entry name" value="MALE FERTILITY FACTOR KL5"/>
    <property type="match status" value="1"/>
</dbReference>
<dbReference type="AlphaFoldDB" id="A0A2G8LID5"/>
<evidence type="ECO:0000259" key="2">
    <source>
        <dbReference type="Pfam" id="PF08385"/>
    </source>
</evidence>
<dbReference type="STRING" id="307972.A0A2G8LID5"/>
<dbReference type="GO" id="GO:0005858">
    <property type="term" value="C:axonemal dynein complex"/>
    <property type="evidence" value="ECO:0007669"/>
    <property type="project" value="TreeGrafter"/>
</dbReference>
<comment type="caution">
    <text evidence="3">The sequence shown here is derived from an EMBL/GenBank/DDBJ whole genome shotgun (WGS) entry which is preliminary data.</text>
</comment>
<dbReference type="GO" id="GO:0045505">
    <property type="term" value="F:dynein intermediate chain binding"/>
    <property type="evidence" value="ECO:0007669"/>
    <property type="project" value="InterPro"/>
</dbReference>
<protein>
    <submittedName>
        <fullName evidence="3">Putative cytoplasmic dynein 1 heavy chain 1</fullName>
    </submittedName>
</protein>
<dbReference type="Proteomes" id="UP000230750">
    <property type="component" value="Unassembled WGS sequence"/>
</dbReference>
<evidence type="ECO:0000313" key="4">
    <source>
        <dbReference type="Proteomes" id="UP000230750"/>
    </source>
</evidence>
<name>A0A2G8LID5_STIJA</name>
<keyword evidence="4" id="KW-1185">Reference proteome</keyword>
<evidence type="ECO:0000313" key="3">
    <source>
        <dbReference type="EMBL" id="PIK60016.1"/>
    </source>
</evidence>
<evidence type="ECO:0000256" key="1">
    <source>
        <dbReference type="ARBA" id="ARBA00008887"/>
    </source>
</evidence>
<dbReference type="OrthoDB" id="14187at2759"/>
<dbReference type="InterPro" id="IPR026983">
    <property type="entry name" value="DHC"/>
</dbReference>
<dbReference type="PANTHER" id="PTHR46532:SF4">
    <property type="entry name" value="AAA+ ATPASE DOMAIN-CONTAINING PROTEIN"/>
    <property type="match status" value="1"/>
</dbReference>
<reference evidence="3 4" key="1">
    <citation type="journal article" date="2017" name="PLoS Biol.">
        <title>The sea cucumber genome provides insights into morphological evolution and visceral regeneration.</title>
        <authorList>
            <person name="Zhang X."/>
            <person name="Sun L."/>
            <person name="Yuan J."/>
            <person name="Sun Y."/>
            <person name="Gao Y."/>
            <person name="Zhang L."/>
            <person name="Li S."/>
            <person name="Dai H."/>
            <person name="Hamel J.F."/>
            <person name="Liu C."/>
            <person name="Yu Y."/>
            <person name="Liu S."/>
            <person name="Lin W."/>
            <person name="Guo K."/>
            <person name="Jin S."/>
            <person name="Xu P."/>
            <person name="Storey K.B."/>
            <person name="Huan P."/>
            <person name="Zhang T."/>
            <person name="Zhou Y."/>
            <person name="Zhang J."/>
            <person name="Lin C."/>
            <person name="Li X."/>
            <person name="Xing L."/>
            <person name="Huo D."/>
            <person name="Sun M."/>
            <person name="Wang L."/>
            <person name="Mercier A."/>
            <person name="Li F."/>
            <person name="Yang H."/>
            <person name="Xiang J."/>
        </authorList>
    </citation>
    <scope>NUCLEOTIDE SEQUENCE [LARGE SCALE GENOMIC DNA]</scope>
    <source>
        <strain evidence="3">Shaxun</strain>
        <tissue evidence="3">Muscle</tissue>
    </source>
</reference>
<sequence length="347" mass="39087">MPYENILEEKKKGFHNLKEADILQAASVSQLFLIFSQTEEDEEEKSDLSETSDTDAEVNYSLSTDVHFTSTRMASVVFVKRGPIVDAEKSIAGQVRVINLSDGSPFEILHAYVSNAVSPFFKSYVKATGKVDRDGDKMAPSVEKKIVELEMGLLHLQQNIDIPDVSLGIHPVITTMIRKCEDEGRKPKVIDFADKAEDSTFLNTLQTGVGRWIREIQKVTKLDRDPGSGTALQEISFWLNLERALIKIQEKRESLEVALTLEVLKHGKRFHATVSFDTDTGLKQALATVADYSPLMKDFPLDDLLAATELDRIRLAILAIFMHLRKIRNTKYPIQRALRLIEAISRI</sequence>
<organism evidence="3 4">
    <name type="scientific">Stichopus japonicus</name>
    <name type="common">Sea cucumber</name>
    <dbReference type="NCBI Taxonomy" id="307972"/>
    <lineage>
        <taxon>Eukaryota</taxon>
        <taxon>Metazoa</taxon>
        <taxon>Echinodermata</taxon>
        <taxon>Eleutherozoa</taxon>
        <taxon>Echinozoa</taxon>
        <taxon>Holothuroidea</taxon>
        <taxon>Aspidochirotacea</taxon>
        <taxon>Aspidochirotida</taxon>
        <taxon>Stichopodidae</taxon>
        <taxon>Apostichopus</taxon>
    </lineage>
</organism>
<gene>
    <name evidence="3" type="ORF">BSL78_03095</name>
</gene>
<dbReference type="GO" id="GO:0051959">
    <property type="term" value="F:dynein light intermediate chain binding"/>
    <property type="evidence" value="ECO:0007669"/>
    <property type="project" value="InterPro"/>
</dbReference>
<dbReference type="Pfam" id="PF08385">
    <property type="entry name" value="DHC_N1"/>
    <property type="match status" value="1"/>
</dbReference>
<dbReference type="InterPro" id="IPR013594">
    <property type="entry name" value="Dynein_heavy_tail"/>
</dbReference>
<comment type="similarity">
    <text evidence="1">Belongs to the dynein heavy chain family.</text>
</comment>
<feature type="domain" description="Dynein heavy chain tail" evidence="2">
    <location>
        <begin position="202"/>
        <end position="346"/>
    </location>
</feature>